<protein>
    <submittedName>
        <fullName evidence="4">PPR repeat</fullName>
    </submittedName>
</protein>
<dbReference type="GO" id="GO:0003723">
    <property type="term" value="F:RNA binding"/>
    <property type="evidence" value="ECO:0007669"/>
    <property type="project" value="InterPro"/>
</dbReference>
<evidence type="ECO:0000259" key="3">
    <source>
        <dbReference type="Pfam" id="PF14432"/>
    </source>
</evidence>
<evidence type="ECO:0000313" key="5">
    <source>
        <dbReference type="Proteomes" id="UP001055439"/>
    </source>
</evidence>
<keyword evidence="5" id="KW-1185">Reference proteome</keyword>
<evidence type="ECO:0000313" key="4">
    <source>
        <dbReference type="EMBL" id="URD89144.1"/>
    </source>
</evidence>
<name>A0A9E7JQM6_9LILI</name>
<gene>
    <name evidence="4" type="ORF">MUK42_27354</name>
</gene>
<dbReference type="Proteomes" id="UP001055439">
    <property type="component" value="Chromosome 2"/>
</dbReference>
<dbReference type="PANTHER" id="PTHR47926">
    <property type="entry name" value="PENTATRICOPEPTIDE REPEAT-CONTAINING PROTEIN"/>
    <property type="match status" value="1"/>
</dbReference>
<feature type="domain" description="DYW" evidence="3">
    <location>
        <begin position="159"/>
        <end position="251"/>
    </location>
</feature>
<dbReference type="NCBIfam" id="TIGR00756">
    <property type="entry name" value="PPR"/>
    <property type="match status" value="3"/>
</dbReference>
<evidence type="ECO:0000256" key="2">
    <source>
        <dbReference type="PROSITE-ProRule" id="PRU00708"/>
    </source>
</evidence>
<evidence type="ECO:0000256" key="1">
    <source>
        <dbReference type="ARBA" id="ARBA00022737"/>
    </source>
</evidence>
<dbReference type="OrthoDB" id="724816at2759"/>
<accession>A0A9E7JQM6</accession>
<dbReference type="PANTHER" id="PTHR47926:SF385">
    <property type="entry name" value="DYW DOMAIN-CONTAINING PROTEIN"/>
    <property type="match status" value="1"/>
</dbReference>
<dbReference type="AlphaFoldDB" id="A0A9E7JQM6"/>
<feature type="repeat" description="PPR" evidence="2">
    <location>
        <begin position="106"/>
        <end position="140"/>
    </location>
</feature>
<dbReference type="InterPro" id="IPR046960">
    <property type="entry name" value="PPR_At4g14850-like_plant"/>
</dbReference>
<dbReference type="FunFam" id="1.25.40.10:FF:000344">
    <property type="entry name" value="Pentatricopeptide repeat-containing protein"/>
    <property type="match status" value="1"/>
</dbReference>
<keyword evidence="1" id="KW-0677">Repeat</keyword>
<dbReference type="Pfam" id="PF01535">
    <property type="entry name" value="PPR"/>
    <property type="match status" value="3"/>
</dbReference>
<proteinExistence type="predicted"/>
<dbReference type="PROSITE" id="PS51375">
    <property type="entry name" value="PPR"/>
    <property type="match status" value="2"/>
</dbReference>
<organism evidence="4 5">
    <name type="scientific">Musa troglodytarum</name>
    <name type="common">fe'i banana</name>
    <dbReference type="NCBI Taxonomy" id="320322"/>
    <lineage>
        <taxon>Eukaryota</taxon>
        <taxon>Viridiplantae</taxon>
        <taxon>Streptophyta</taxon>
        <taxon>Embryophyta</taxon>
        <taxon>Tracheophyta</taxon>
        <taxon>Spermatophyta</taxon>
        <taxon>Magnoliopsida</taxon>
        <taxon>Liliopsida</taxon>
        <taxon>Zingiberales</taxon>
        <taxon>Musaceae</taxon>
        <taxon>Musa</taxon>
    </lineage>
</organism>
<feature type="repeat" description="PPR" evidence="2">
    <location>
        <begin position="5"/>
        <end position="39"/>
    </location>
</feature>
<dbReference type="InterPro" id="IPR002885">
    <property type="entry name" value="PPR_rpt"/>
</dbReference>
<dbReference type="InterPro" id="IPR032867">
    <property type="entry name" value="DYW_dom"/>
</dbReference>
<dbReference type="InterPro" id="IPR011990">
    <property type="entry name" value="TPR-like_helical_dom_sf"/>
</dbReference>
<dbReference type="GO" id="GO:0009451">
    <property type="term" value="P:RNA modification"/>
    <property type="evidence" value="ECO:0007669"/>
    <property type="project" value="InterPro"/>
</dbReference>
<dbReference type="Pfam" id="PF14432">
    <property type="entry name" value="DYW_deaminase"/>
    <property type="match status" value="1"/>
</dbReference>
<dbReference type="Gene3D" id="1.25.40.10">
    <property type="entry name" value="Tetratricopeptide repeat domain"/>
    <property type="match status" value="2"/>
</dbReference>
<dbReference type="GO" id="GO:0008270">
    <property type="term" value="F:zinc ion binding"/>
    <property type="evidence" value="ECO:0007669"/>
    <property type="project" value="InterPro"/>
</dbReference>
<sequence>MPERNGVSCNLLMAGYLHGGFPTQALSVFKLMADDGVRANGLTYAVALNSCAGLSALRSGDALNGHAEKTGCKSYLSVGNALINMYSKSGSIDDATKAFTSMLNQDIISWNSIINAYSHFGFAKGALETFHNMLAEEETPTYVTFIGVLSACAHLGLIGYVPNIACASHDVEDEQKEEYLRYHSEKLAIAFGVIHMPPGAAIYIMKNLRMCDDCHVAVKLISIVTNRKLVVRDANRFHCFESGCCSCDDYW</sequence>
<reference evidence="4" key="1">
    <citation type="submission" date="2022-05" db="EMBL/GenBank/DDBJ databases">
        <title>The Musa troglodytarum L. genome provides insights into the mechanism of non-climacteric behaviour and enrichment of carotenoids.</title>
        <authorList>
            <person name="Wang J."/>
        </authorList>
    </citation>
    <scope>NUCLEOTIDE SEQUENCE</scope>
    <source>
        <tissue evidence="4">Leaf</tissue>
    </source>
</reference>
<dbReference type="EMBL" id="CP097504">
    <property type="protein sequence ID" value="URD89144.1"/>
    <property type="molecule type" value="Genomic_DNA"/>
</dbReference>